<dbReference type="Gene3D" id="2.40.50.140">
    <property type="entry name" value="Nucleic acid-binding proteins"/>
    <property type="match status" value="1"/>
</dbReference>
<keyword evidence="7" id="KW-1185">Reference proteome</keyword>
<keyword evidence="2 3" id="KW-0694">RNA-binding</keyword>
<dbReference type="InterPro" id="IPR051270">
    <property type="entry name" value="Tyrosine-tRNA_ligase_regulator"/>
</dbReference>
<keyword evidence="4" id="KW-0175">Coiled coil</keyword>
<evidence type="ECO:0000256" key="5">
    <source>
        <dbReference type="SAM" id="MobiDB-lite"/>
    </source>
</evidence>
<evidence type="ECO:0000256" key="4">
    <source>
        <dbReference type="SAM" id="Coils"/>
    </source>
</evidence>
<evidence type="ECO:0000256" key="3">
    <source>
        <dbReference type="PROSITE-ProRule" id="PRU00209"/>
    </source>
</evidence>
<gene>
    <name evidence="8" type="primary">LOC108557095</name>
</gene>
<evidence type="ECO:0000256" key="1">
    <source>
        <dbReference type="ARBA" id="ARBA00022555"/>
    </source>
</evidence>
<dbReference type="PANTHER" id="PTHR11586">
    <property type="entry name" value="TRNA-AMINOACYLATION COFACTOR ARC1 FAMILY MEMBER"/>
    <property type="match status" value="1"/>
</dbReference>
<feature type="compositionally biased region" description="Basic and acidic residues" evidence="5">
    <location>
        <begin position="117"/>
        <end position="135"/>
    </location>
</feature>
<feature type="domain" description="TRNA-binding" evidence="6">
    <location>
        <begin position="144"/>
        <end position="245"/>
    </location>
</feature>
<proteinExistence type="predicted"/>
<evidence type="ECO:0000256" key="2">
    <source>
        <dbReference type="ARBA" id="ARBA00022884"/>
    </source>
</evidence>
<evidence type="ECO:0000313" key="7">
    <source>
        <dbReference type="Proteomes" id="UP000695000"/>
    </source>
</evidence>
<organism evidence="7 8">
    <name type="scientific">Nicrophorus vespilloides</name>
    <name type="common">Boreal carrion beetle</name>
    <dbReference type="NCBI Taxonomy" id="110193"/>
    <lineage>
        <taxon>Eukaryota</taxon>
        <taxon>Metazoa</taxon>
        <taxon>Ecdysozoa</taxon>
        <taxon>Arthropoda</taxon>
        <taxon>Hexapoda</taxon>
        <taxon>Insecta</taxon>
        <taxon>Pterygota</taxon>
        <taxon>Neoptera</taxon>
        <taxon>Endopterygota</taxon>
        <taxon>Coleoptera</taxon>
        <taxon>Polyphaga</taxon>
        <taxon>Staphyliniformia</taxon>
        <taxon>Silphidae</taxon>
        <taxon>Nicrophorinae</taxon>
        <taxon>Nicrophorus</taxon>
    </lineage>
</organism>
<evidence type="ECO:0000313" key="8">
    <source>
        <dbReference type="RefSeq" id="XP_017768970.1"/>
    </source>
</evidence>
<dbReference type="PROSITE" id="PS50886">
    <property type="entry name" value="TRBD"/>
    <property type="match status" value="1"/>
</dbReference>
<dbReference type="PANTHER" id="PTHR11586:SF33">
    <property type="entry name" value="AMINOACYL TRNA SYNTHASE COMPLEX-INTERACTING MULTIFUNCTIONAL PROTEIN 1"/>
    <property type="match status" value="1"/>
</dbReference>
<evidence type="ECO:0000259" key="6">
    <source>
        <dbReference type="PROSITE" id="PS50886"/>
    </source>
</evidence>
<dbReference type="SUPFAM" id="SSF50249">
    <property type="entry name" value="Nucleic acid-binding proteins"/>
    <property type="match status" value="1"/>
</dbReference>
<reference evidence="8" key="1">
    <citation type="submission" date="2025-08" db="UniProtKB">
        <authorList>
            <consortium name="RefSeq"/>
        </authorList>
    </citation>
    <scope>IDENTIFICATION</scope>
    <source>
        <tissue evidence="8">Whole Larva</tissue>
    </source>
</reference>
<dbReference type="InterPro" id="IPR002547">
    <property type="entry name" value="tRNA-bd_dom"/>
</dbReference>
<protein>
    <submittedName>
        <fullName evidence="8">Aminoacyl tRNA synthase complex-interacting multifunctional protein 1</fullName>
    </submittedName>
</protein>
<dbReference type="CDD" id="cd02799">
    <property type="entry name" value="tRNA_bind_EMAP-II_like"/>
    <property type="match status" value="1"/>
</dbReference>
<sequence length="305" mass="33673">MNLSFNLIPNTLGRILRNNLRMTMETVKQNAEIAKQTISALKSELSVLNNEYNVLRAQQLREENAKLLAAVEMAKKRLISLEVSNGVKQIAIPTQNLCVKVDTVEQPAAVEQPQKAAEVKESKPKKEKKPAKEKPAPAPEAPVDVGRLDLRVAKIEDVQRHPDADSLYLLKINCGEEKPRNVCSGLVKFVPMDDLKDRSVVLLCNLKPVKMRGVTSEAMVMCASTPEKVEVLLPPADSKPGDHVHCDGYTRQPDAVMNPKKKIFETVAPDLHTNDSLQACYKGIPFTIPGKGMIVSQTLKNVSVK</sequence>
<feature type="coiled-coil region" evidence="4">
    <location>
        <begin position="17"/>
        <end position="77"/>
    </location>
</feature>
<dbReference type="GeneID" id="108557095"/>
<keyword evidence="1 3" id="KW-0820">tRNA-binding</keyword>
<dbReference type="InterPro" id="IPR012340">
    <property type="entry name" value="NA-bd_OB-fold"/>
</dbReference>
<accession>A0ABM1M320</accession>
<feature type="region of interest" description="Disordered" evidence="5">
    <location>
        <begin position="109"/>
        <end position="143"/>
    </location>
</feature>
<dbReference type="Proteomes" id="UP000695000">
    <property type="component" value="Unplaced"/>
</dbReference>
<name>A0ABM1M320_NICVS</name>
<dbReference type="Pfam" id="PF01588">
    <property type="entry name" value="tRNA_bind"/>
    <property type="match status" value="1"/>
</dbReference>
<dbReference type="RefSeq" id="XP_017768970.1">
    <property type="nucleotide sequence ID" value="XM_017913481.1"/>
</dbReference>